<reference evidence="2 3" key="1">
    <citation type="submission" date="2020-08" db="EMBL/GenBank/DDBJ databases">
        <title>Sequencing the genomes of 1000 actinobacteria strains.</title>
        <authorList>
            <person name="Klenk H.-P."/>
        </authorList>
    </citation>
    <scope>NUCLEOTIDE SEQUENCE [LARGE SCALE GENOMIC DNA]</scope>
    <source>
        <strain evidence="2 3">DSM 28967</strain>
    </source>
</reference>
<sequence>MVGRFNVRPGDGPRHWLVWDNAMNGRRGEEPTEARAQALAADLELQYDAHGPRDPRSVRRPDKPVAVDAWQPRIGELDAWVSEGGEWIGRVKLPDGQIKWISQRELRPAEGSRQVGRSPSGGAS</sequence>
<keyword evidence="3" id="KW-1185">Reference proteome</keyword>
<organism evidence="2 3">
    <name type="scientific">Kribbella italica</name>
    <dbReference type="NCBI Taxonomy" id="1540520"/>
    <lineage>
        <taxon>Bacteria</taxon>
        <taxon>Bacillati</taxon>
        <taxon>Actinomycetota</taxon>
        <taxon>Actinomycetes</taxon>
        <taxon>Propionibacteriales</taxon>
        <taxon>Kribbellaceae</taxon>
        <taxon>Kribbella</taxon>
    </lineage>
</organism>
<dbReference type="Proteomes" id="UP000549971">
    <property type="component" value="Unassembled WGS sequence"/>
</dbReference>
<feature type="region of interest" description="Disordered" evidence="1">
    <location>
        <begin position="104"/>
        <end position="124"/>
    </location>
</feature>
<gene>
    <name evidence="2" type="ORF">HDA39_006939</name>
</gene>
<dbReference type="AlphaFoldDB" id="A0A7W9JEE3"/>
<name>A0A7W9JEE3_9ACTN</name>
<comment type="caution">
    <text evidence="2">The sequence shown here is derived from an EMBL/GenBank/DDBJ whole genome shotgun (WGS) entry which is preliminary data.</text>
</comment>
<accession>A0A7W9JEE3</accession>
<evidence type="ECO:0000313" key="3">
    <source>
        <dbReference type="Proteomes" id="UP000549971"/>
    </source>
</evidence>
<evidence type="ECO:0000256" key="1">
    <source>
        <dbReference type="SAM" id="MobiDB-lite"/>
    </source>
</evidence>
<proteinExistence type="predicted"/>
<dbReference type="RefSeq" id="WP_238356217.1">
    <property type="nucleotide sequence ID" value="NZ_JACHMY010000001.1"/>
</dbReference>
<evidence type="ECO:0000313" key="2">
    <source>
        <dbReference type="EMBL" id="MBB5840205.1"/>
    </source>
</evidence>
<dbReference type="EMBL" id="JACHMY010000001">
    <property type="protein sequence ID" value="MBB5840205.1"/>
    <property type="molecule type" value="Genomic_DNA"/>
</dbReference>
<protein>
    <submittedName>
        <fullName evidence="2">Uncharacterized protein</fullName>
    </submittedName>
</protein>